<keyword evidence="4" id="KW-1185">Reference proteome</keyword>
<dbReference type="EMBL" id="CP096040">
    <property type="protein sequence ID" value="USQ97914.1"/>
    <property type="molecule type" value="Genomic_DNA"/>
</dbReference>
<accession>A0ABY5A000</accession>
<name>A0ABY5A000_9CAUL</name>
<feature type="compositionally biased region" description="Basic and acidic residues" evidence="1">
    <location>
        <begin position="30"/>
        <end position="40"/>
    </location>
</feature>
<protein>
    <submittedName>
        <fullName evidence="3">Uncharacterized protein</fullName>
    </submittedName>
</protein>
<sequence length="242" mass="25181">MSSPVQRLSVAVLALCVGMGTADAALAGKQQKDAPTKEAPKVPQTSAEANTDNLGSAVVAPLRDINVVRSQIPDLLKQAVADPYTPPKPGCEPLKAEIDNLDAVLGDDYDDPKDDNKGESLSKPVLGVVASTITDVIPMRGWVRRLTGAERHDQQVRDAIKAGFVRRGYLKGLYNAGTCKGNRTVFVAAKPVPKPVFVAAEPAPPVLVAATAAQAQAPVPVAAPLAPFTTLHVATSDTAGVP</sequence>
<evidence type="ECO:0000313" key="4">
    <source>
        <dbReference type="Proteomes" id="UP001057520"/>
    </source>
</evidence>
<evidence type="ECO:0000256" key="2">
    <source>
        <dbReference type="SAM" id="SignalP"/>
    </source>
</evidence>
<evidence type="ECO:0000256" key="1">
    <source>
        <dbReference type="SAM" id="MobiDB-lite"/>
    </source>
</evidence>
<dbReference type="Proteomes" id="UP001057520">
    <property type="component" value="Chromosome"/>
</dbReference>
<proteinExistence type="predicted"/>
<organism evidence="3 4">
    <name type="scientific">Caulobacter segnis</name>
    <dbReference type="NCBI Taxonomy" id="88688"/>
    <lineage>
        <taxon>Bacteria</taxon>
        <taxon>Pseudomonadati</taxon>
        <taxon>Pseudomonadota</taxon>
        <taxon>Alphaproteobacteria</taxon>
        <taxon>Caulobacterales</taxon>
        <taxon>Caulobacteraceae</taxon>
        <taxon>Caulobacter</taxon>
    </lineage>
</organism>
<feature type="signal peptide" evidence="2">
    <location>
        <begin position="1"/>
        <end position="24"/>
    </location>
</feature>
<reference evidence="3 4" key="1">
    <citation type="submission" date="2022-04" db="EMBL/GenBank/DDBJ databases">
        <title>Genome sequence of soybean root-associated Caulobacter segnis RL271.</title>
        <authorList>
            <person name="Longley R."/>
            <person name="Bonito G."/>
            <person name="Trigodet F."/>
            <person name="Crosson S."/>
            <person name="Fiebig A."/>
        </authorList>
    </citation>
    <scope>NUCLEOTIDE SEQUENCE [LARGE SCALE GENOMIC DNA]</scope>
    <source>
        <strain evidence="3 4">RL271</strain>
    </source>
</reference>
<feature type="region of interest" description="Disordered" evidence="1">
    <location>
        <begin position="27"/>
        <end position="52"/>
    </location>
</feature>
<evidence type="ECO:0000313" key="3">
    <source>
        <dbReference type="EMBL" id="USQ97914.1"/>
    </source>
</evidence>
<feature type="compositionally biased region" description="Polar residues" evidence="1">
    <location>
        <begin position="43"/>
        <end position="52"/>
    </location>
</feature>
<feature type="chain" id="PRO_5045778995" evidence="2">
    <location>
        <begin position="25"/>
        <end position="242"/>
    </location>
</feature>
<gene>
    <name evidence="3" type="ORF">MZV50_10395</name>
</gene>
<keyword evidence="2" id="KW-0732">Signal</keyword>